<feature type="transmembrane region" description="Helical" evidence="7">
    <location>
        <begin position="136"/>
        <end position="154"/>
    </location>
</feature>
<dbReference type="InterPro" id="IPR043428">
    <property type="entry name" value="LivM-like"/>
</dbReference>
<evidence type="ECO:0000256" key="2">
    <source>
        <dbReference type="ARBA" id="ARBA00022475"/>
    </source>
</evidence>
<feature type="transmembrane region" description="Helical" evidence="7">
    <location>
        <begin position="187"/>
        <end position="207"/>
    </location>
</feature>
<keyword evidence="9" id="KW-1185">Reference proteome</keyword>
<dbReference type="RefSeq" id="WP_152010006.1">
    <property type="nucleotide sequence ID" value="NZ_JAAAML010000004.1"/>
</dbReference>
<dbReference type="PANTHER" id="PTHR30482:SF20">
    <property type="entry name" value="HIGH-AFFINITY BRANCHED-CHAIN AMINO ACID TRANSPORT SYSTEM PERMEASE PROTEIN LIVM"/>
    <property type="match status" value="1"/>
</dbReference>
<evidence type="ECO:0000256" key="1">
    <source>
        <dbReference type="ARBA" id="ARBA00004651"/>
    </source>
</evidence>
<evidence type="ECO:0000313" key="8">
    <source>
        <dbReference type="EMBL" id="MCO6410623.1"/>
    </source>
</evidence>
<protein>
    <submittedName>
        <fullName evidence="8">Branched-chain amino acid ABC transporter permease</fullName>
    </submittedName>
</protein>
<feature type="transmembrane region" description="Helical" evidence="7">
    <location>
        <begin position="57"/>
        <end position="76"/>
    </location>
</feature>
<evidence type="ECO:0000256" key="4">
    <source>
        <dbReference type="ARBA" id="ARBA00022989"/>
    </source>
</evidence>
<keyword evidence="4 7" id="KW-1133">Transmembrane helix</keyword>
<keyword evidence="2" id="KW-1003">Cell membrane</keyword>
<keyword evidence="3 7" id="KW-0812">Transmembrane</keyword>
<comment type="caution">
    <text evidence="8">The sequence shown here is derived from an EMBL/GenBank/DDBJ whole genome shotgun (WGS) entry which is preliminary data.</text>
</comment>
<dbReference type="Proteomes" id="UP001320715">
    <property type="component" value="Unassembled WGS sequence"/>
</dbReference>
<dbReference type="Pfam" id="PF02653">
    <property type="entry name" value="BPD_transp_2"/>
    <property type="match status" value="1"/>
</dbReference>
<reference evidence="8 9" key="1">
    <citation type="submission" date="2020-01" db="EMBL/GenBank/DDBJ databases">
        <title>Genomes of bacteria type strains.</title>
        <authorList>
            <person name="Chen J."/>
            <person name="Zhu S."/>
            <person name="Yang J."/>
        </authorList>
    </citation>
    <scope>NUCLEOTIDE SEQUENCE [LARGE SCALE GENOMIC DNA]</scope>
    <source>
        <strain evidence="8 9">DSM 16655</strain>
    </source>
</reference>
<name>A0ABT1CWT7_9HYPH</name>
<sequence>MSANTTTTADGQAPAKQGVSLPQPAAATSNAKIMRTAGVILLAIGIAAPFLSGNFLIFQLTMMMIYAIAILGLNILTGINGQFSLGHGAFYAVGAYTAAIMMDQFGIGYLWTLPVAGIICFVVGFLFGLPALRLEGVYLALATFALAVVTPQLFKLSPFEHWTSGVMGIVISKPDAPFGLPLNPDQWLYFLTFAIGLLAYVCARNLVGSRTGRALMAIRDNPIAAGSMGVNTPLFKSLAFGVSALYTGVAGALGAIVVQYISPDSFTFTLSVALVVGLVVGGVGWLPGALFGGAFIMFVPNIAEELSKGLSGAVYGLIMILMMYAIPTGLGGLLKAALTALSKRSMNR</sequence>
<keyword evidence="5 7" id="KW-0472">Membrane</keyword>
<dbReference type="CDD" id="cd06581">
    <property type="entry name" value="TM_PBP1_LivM_like"/>
    <property type="match status" value="1"/>
</dbReference>
<evidence type="ECO:0000256" key="5">
    <source>
        <dbReference type="ARBA" id="ARBA00023136"/>
    </source>
</evidence>
<evidence type="ECO:0000256" key="6">
    <source>
        <dbReference type="SAM" id="MobiDB-lite"/>
    </source>
</evidence>
<accession>A0ABT1CWT7</accession>
<dbReference type="InterPro" id="IPR001851">
    <property type="entry name" value="ABC_transp_permease"/>
</dbReference>
<dbReference type="EMBL" id="JAAAML010000004">
    <property type="protein sequence ID" value="MCO6410623.1"/>
    <property type="molecule type" value="Genomic_DNA"/>
</dbReference>
<evidence type="ECO:0000313" key="9">
    <source>
        <dbReference type="Proteomes" id="UP001320715"/>
    </source>
</evidence>
<evidence type="ECO:0000256" key="7">
    <source>
        <dbReference type="SAM" id="Phobius"/>
    </source>
</evidence>
<feature type="transmembrane region" description="Helical" evidence="7">
    <location>
        <begin position="108"/>
        <end position="129"/>
    </location>
</feature>
<feature type="transmembrane region" description="Helical" evidence="7">
    <location>
        <begin position="312"/>
        <end position="338"/>
    </location>
</feature>
<comment type="subcellular location">
    <subcellularLocation>
        <location evidence="1">Cell membrane</location>
        <topology evidence="1">Multi-pass membrane protein</topology>
    </subcellularLocation>
</comment>
<evidence type="ECO:0000256" key="3">
    <source>
        <dbReference type="ARBA" id="ARBA00022692"/>
    </source>
</evidence>
<dbReference type="PANTHER" id="PTHR30482">
    <property type="entry name" value="HIGH-AFFINITY BRANCHED-CHAIN AMINO ACID TRANSPORT SYSTEM PERMEASE"/>
    <property type="match status" value="1"/>
</dbReference>
<organism evidence="8 9">
    <name type="scientific">Hoeflea alexandrii</name>
    <dbReference type="NCBI Taxonomy" id="288436"/>
    <lineage>
        <taxon>Bacteria</taxon>
        <taxon>Pseudomonadati</taxon>
        <taxon>Pseudomonadota</taxon>
        <taxon>Alphaproteobacteria</taxon>
        <taxon>Hyphomicrobiales</taxon>
        <taxon>Rhizobiaceae</taxon>
        <taxon>Hoeflea</taxon>
    </lineage>
</organism>
<proteinExistence type="predicted"/>
<feature type="transmembrane region" description="Helical" evidence="7">
    <location>
        <begin position="33"/>
        <end position="51"/>
    </location>
</feature>
<feature type="region of interest" description="Disordered" evidence="6">
    <location>
        <begin position="1"/>
        <end position="21"/>
    </location>
</feature>
<gene>
    <name evidence="8" type="ORF">GTW23_20775</name>
</gene>
<feature type="transmembrane region" description="Helical" evidence="7">
    <location>
        <begin position="238"/>
        <end position="261"/>
    </location>
</feature>
<feature type="compositionally biased region" description="Polar residues" evidence="6">
    <location>
        <begin position="1"/>
        <end position="10"/>
    </location>
</feature>
<feature type="transmembrane region" description="Helical" evidence="7">
    <location>
        <begin position="273"/>
        <end position="300"/>
    </location>
</feature>